<feature type="transmembrane region" description="Helical" evidence="2">
    <location>
        <begin position="451"/>
        <end position="470"/>
    </location>
</feature>
<evidence type="ECO:0000313" key="3">
    <source>
        <dbReference type="EMBL" id="KAK4189964.1"/>
    </source>
</evidence>
<feature type="region of interest" description="Disordered" evidence="1">
    <location>
        <begin position="222"/>
        <end position="252"/>
    </location>
</feature>
<feature type="region of interest" description="Disordered" evidence="1">
    <location>
        <begin position="66"/>
        <end position="87"/>
    </location>
</feature>
<sequence length="663" mass="73622">MDPEKSDSFTSYPPWGKFHAKVYTAPAYLLPWRSTLPRPSFSLQRPIVFNTPESLEFIFGGRIQGKKRRSNAGSGSSDDGDDLFEEDDDALDPIMQRSVFVFHGTPKEYVDVVTCATDIDPLFVDCVRAGTRYSGLSLLARGRSGTFSRVQVRRWWAWEYPELIEGDVEENGSDGPRVVKIPRTQEGNSSKDNSVVFRRVAVWVSGADVFLFLDKPLSKITETEQESDDSGRNESVMSETLSPTSSIDASRSRATQSIEDAIINTILFDDRQGSIKDILSEAVNEKWLELFDVLEPPLASSLRRRSSFDSDMDMVSLYWQMLQSLEFNENGVGSSEWTSTLTSRVQRRIDLLTLRVNSIASSRSVSTIWSRPPSMTPVEAKAISRRSTANFSEKRVGQTRRRTLDQDEPIDENQRALDRIGYIGGILIPIPIVGGILSMGEVFGPYGPKFWVFWAVAIPLAIVTVFIIYADTIRTMEVWVEIPPERVIPTATHNGLVGGSDTKGGVQHIGIGDVDVEVKEHRTVTWRRRHDTHGGEDEHAGPRHQNVVFALDHDTEERHIGTPLATAAAAATVAGAGGDEAVTGAVLEGLPQSVRWKTGLVAQPAVILERVPSSGLKQKAWKRQELGWYGVVKSVFYIQPRAVHDVPEGVPACELPGKRRTKT</sequence>
<keyword evidence="2" id="KW-0472">Membrane</keyword>
<keyword evidence="2" id="KW-1133">Transmembrane helix</keyword>
<proteinExistence type="predicted"/>
<keyword evidence="4" id="KW-1185">Reference proteome</keyword>
<name>A0AAN6WXA8_9PEZI</name>
<evidence type="ECO:0000313" key="4">
    <source>
        <dbReference type="Proteomes" id="UP001302126"/>
    </source>
</evidence>
<feature type="transmembrane region" description="Helical" evidence="2">
    <location>
        <begin position="420"/>
        <end position="439"/>
    </location>
</feature>
<accession>A0AAN6WXA8</accession>
<dbReference type="Proteomes" id="UP001302126">
    <property type="component" value="Unassembled WGS sequence"/>
</dbReference>
<comment type="caution">
    <text evidence="3">The sequence shown here is derived from an EMBL/GenBank/DDBJ whole genome shotgun (WGS) entry which is preliminary data.</text>
</comment>
<evidence type="ECO:0000256" key="2">
    <source>
        <dbReference type="SAM" id="Phobius"/>
    </source>
</evidence>
<keyword evidence="2" id="KW-0812">Transmembrane</keyword>
<protein>
    <submittedName>
        <fullName evidence="3">Uncharacterized protein</fullName>
    </submittedName>
</protein>
<feature type="compositionally biased region" description="Polar residues" evidence="1">
    <location>
        <begin position="233"/>
        <end position="252"/>
    </location>
</feature>
<organism evidence="3 4">
    <name type="scientific">Podospora australis</name>
    <dbReference type="NCBI Taxonomy" id="1536484"/>
    <lineage>
        <taxon>Eukaryota</taxon>
        <taxon>Fungi</taxon>
        <taxon>Dikarya</taxon>
        <taxon>Ascomycota</taxon>
        <taxon>Pezizomycotina</taxon>
        <taxon>Sordariomycetes</taxon>
        <taxon>Sordariomycetidae</taxon>
        <taxon>Sordariales</taxon>
        <taxon>Podosporaceae</taxon>
        <taxon>Podospora</taxon>
    </lineage>
</organism>
<reference evidence="3" key="1">
    <citation type="journal article" date="2023" name="Mol. Phylogenet. Evol.">
        <title>Genome-scale phylogeny and comparative genomics of the fungal order Sordariales.</title>
        <authorList>
            <person name="Hensen N."/>
            <person name="Bonometti L."/>
            <person name="Westerberg I."/>
            <person name="Brannstrom I.O."/>
            <person name="Guillou S."/>
            <person name="Cros-Aarteil S."/>
            <person name="Calhoun S."/>
            <person name="Haridas S."/>
            <person name="Kuo A."/>
            <person name="Mondo S."/>
            <person name="Pangilinan J."/>
            <person name="Riley R."/>
            <person name="LaButti K."/>
            <person name="Andreopoulos B."/>
            <person name="Lipzen A."/>
            <person name="Chen C."/>
            <person name="Yan M."/>
            <person name="Daum C."/>
            <person name="Ng V."/>
            <person name="Clum A."/>
            <person name="Steindorff A."/>
            <person name="Ohm R.A."/>
            <person name="Martin F."/>
            <person name="Silar P."/>
            <person name="Natvig D.O."/>
            <person name="Lalanne C."/>
            <person name="Gautier V."/>
            <person name="Ament-Velasquez S.L."/>
            <person name="Kruys A."/>
            <person name="Hutchinson M.I."/>
            <person name="Powell A.J."/>
            <person name="Barry K."/>
            <person name="Miller A.N."/>
            <person name="Grigoriev I.V."/>
            <person name="Debuchy R."/>
            <person name="Gladieux P."/>
            <person name="Hiltunen Thoren M."/>
            <person name="Johannesson H."/>
        </authorList>
    </citation>
    <scope>NUCLEOTIDE SEQUENCE</scope>
    <source>
        <strain evidence="3">PSN309</strain>
    </source>
</reference>
<gene>
    <name evidence="3" type="ORF">QBC35DRAFT_491608</name>
</gene>
<dbReference type="EMBL" id="MU864370">
    <property type="protein sequence ID" value="KAK4189964.1"/>
    <property type="molecule type" value="Genomic_DNA"/>
</dbReference>
<reference evidence="3" key="2">
    <citation type="submission" date="2023-05" db="EMBL/GenBank/DDBJ databases">
        <authorList>
            <consortium name="Lawrence Berkeley National Laboratory"/>
            <person name="Steindorff A."/>
            <person name="Hensen N."/>
            <person name="Bonometti L."/>
            <person name="Westerberg I."/>
            <person name="Brannstrom I.O."/>
            <person name="Guillou S."/>
            <person name="Cros-Aarteil S."/>
            <person name="Calhoun S."/>
            <person name="Haridas S."/>
            <person name="Kuo A."/>
            <person name="Mondo S."/>
            <person name="Pangilinan J."/>
            <person name="Riley R."/>
            <person name="Labutti K."/>
            <person name="Andreopoulos B."/>
            <person name="Lipzen A."/>
            <person name="Chen C."/>
            <person name="Yanf M."/>
            <person name="Daum C."/>
            <person name="Ng V."/>
            <person name="Clum A."/>
            <person name="Ohm R."/>
            <person name="Martin F."/>
            <person name="Silar P."/>
            <person name="Natvig D."/>
            <person name="Lalanne C."/>
            <person name="Gautier V."/>
            <person name="Ament-Velasquez S.L."/>
            <person name="Kruys A."/>
            <person name="Hutchinson M.I."/>
            <person name="Powell A.J."/>
            <person name="Barry K."/>
            <person name="Miller A.N."/>
            <person name="Grigoriev I.V."/>
            <person name="Debuchy R."/>
            <person name="Gladieux P."/>
            <person name="Thoren M.H."/>
            <person name="Johannesson H."/>
        </authorList>
    </citation>
    <scope>NUCLEOTIDE SEQUENCE</scope>
    <source>
        <strain evidence="3">PSN309</strain>
    </source>
</reference>
<dbReference type="AlphaFoldDB" id="A0AAN6WXA8"/>
<feature type="compositionally biased region" description="Acidic residues" evidence="1">
    <location>
        <begin position="78"/>
        <end position="87"/>
    </location>
</feature>
<evidence type="ECO:0000256" key="1">
    <source>
        <dbReference type="SAM" id="MobiDB-lite"/>
    </source>
</evidence>